<dbReference type="SUPFAM" id="SSF48008">
    <property type="entry name" value="GntR ligand-binding domain-like"/>
    <property type="match status" value="1"/>
</dbReference>
<keyword evidence="6" id="KW-1185">Reference proteome</keyword>
<dbReference type="PANTHER" id="PTHR43537">
    <property type="entry name" value="TRANSCRIPTIONAL REGULATOR, GNTR FAMILY"/>
    <property type="match status" value="1"/>
</dbReference>
<dbReference type="GO" id="GO:0003700">
    <property type="term" value="F:DNA-binding transcription factor activity"/>
    <property type="evidence" value="ECO:0007669"/>
    <property type="project" value="InterPro"/>
</dbReference>
<keyword evidence="1" id="KW-0805">Transcription regulation</keyword>
<dbReference type="SUPFAM" id="SSF46785">
    <property type="entry name" value="Winged helix' DNA-binding domain"/>
    <property type="match status" value="1"/>
</dbReference>
<evidence type="ECO:0000256" key="2">
    <source>
        <dbReference type="ARBA" id="ARBA00023125"/>
    </source>
</evidence>
<proteinExistence type="predicted"/>
<protein>
    <submittedName>
        <fullName evidence="5">GntR family transcriptional regulator</fullName>
    </submittedName>
</protein>
<dbReference type="InterPro" id="IPR011711">
    <property type="entry name" value="GntR_C"/>
</dbReference>
<evidence type="ECO:0000259" key="4">
    <source>
        <dbReference type="PROSITE" id="PS50949"/>
    </source>
</evidence>
<accession>A0A1E3RWU6</accession>
<dbReference type="PROSITE" id="PS50949">
    <property type="entry name" value="HTH_GNTR"/>
    <property type="match status" value="1"/>
</dbReference>
<dbReference type="Pfam" id="PF00392">
    <property type="entry name" value="GntR"/>
    <property type="match status" value="1"/>
</dbReference>
<dbReference type="Gene3D" id="1.20.120.530">
    <property type="entry name" value="GntR ligand-binding domain-like"/>
    <property type="match status" value="1"/>
</dbReference>
<name>A0A1E3RWU6_9MYCO</name>
<reference evidence="6" key="1">
    <citation type="submission" date="2016-09" db="EMBL/GenBank/DDBJ databases">
        <authorList>
            <person name="Greninger A.L."/>
            <person name="Jerome K.R."/>
            <person name="Mcnair B."/>
            <person name="Wallis C."/>
            <person name="Fang F."/>
        </authorList>
    </citation>
    <scope>NUCLEOTIDE SEQUENCE [LARGE SCALE GENOMIC DNA]</scope>
    <source>
        <strain evidence="6">M7</strain>
    </source>
</reference>
<dbReference type="InterPro" id="IPR000524">
    <property type="entry name" value="Tscrpt_reg_HTH_GntR"/>
</dbReference>
<comment type="caution">
    <text evidence="5">The sequence shown here is derived from an EMBL/GenBank/DDBJ whole genome shotgun (WGS) entry which is preliminary data.</text>
</comment>
<evidence type="ECO:0000256" key="3">
    <source>
        <dbReference type="ARBA" id="ARBA00023163"/>
    </source>
</evidence>
<keyword evidence="3" id="KW-0804">Transcription</keyword>
<dbReference type="OrthoDB" id="7989071at2"/>
<dbReference type="PRINTS" id="PR00035">
    <property type="entry name" value="HTHGNTR"/>
</dbReference>
<evidence type="ECO:0000313" key="6">
    <source>
        <dbReference type="Proteomes" id="UP000094243"/>
    </source>
</evidence>
<dbReference type="InterPro" id="IPR036388">
    <property type="entry name" value="WH-like_DNA-bd_sf"/>
</dbReference>
<dbReference type="Gene3D" id="1.10.10.10">
    <property type="entry name" value="Winged helix-like DNA-binding domain superfamily/Winged helix DNA-binding domain"/>
    <property type="match status" value="1"/>
</dbReference>
<organism evidence="5 6">
    <name type="scientific">Mycolicibacterium holsaticum</name>
    <dbReference type="NCBI Taxonomy" id="152142"/>
    <lineage>
        <taxon>Bacteria</taxon>
        <taxon>Bacillati</taxon>
        <taxon>Actinomycetota</taxon>
        <taxon>Actinomycetes</taxon>
        <taxon>Mycobacteriales</taxon>
        <taxon>Mycobacteriaceae</taxon>
        <taxon>Mycolicibacterium</taxon>
    </lineage>
</organism>
<keyword evidence="2" id="KW-0238">DNA-binding</keyword>
<dbReference type="CDD" id="cd07377">
    <property type="entry name" value="WHTH_GntR"/>
    <property type="match status" value="1"/>
</dbReference>
<dbReference type="RefSeq" id="WP_069404948.1">
    <property type="nucleotide sequence ID" value="NZ_JBHRZJ010000002.1"/>
</dbReference>
<dbReference type="EMBL" id="MIGZ01000041">
    <property type="protein sequence ID" value="ODQ94396.1"/>
    <property type="molecule type" value="Genomic_DNA"/>
</dbReference>
<evidence type="ECO:0000256" key="1">
    <source>
        <dbReference type="ARBA" id="ARBA00023015"/>
    </source>
</evidence>
<dbReference type="Pfam" id="PF07729">
    <property type="entry name" value="FCD"/>
    <property type="match status" value="1"/>
</dbReference>
<dbReference type="SMART" id="SM00345">
    <property type="entry name" value="HTH_GNTR"/>
    <property type="match status" value="1"/>
</dbReference>
<feature type="domain" description="HTH gntR-type" evidence="4">
    <location>
        <begin position="17"/>
        <end position="87"/>
    </location>
</feature>
<dbReference type="InterPro" id="IPR008920">
    <property type="entry name" value="TF_FadR/GntR_C"/>
</dbReference>
<dbReference type="Proteomes" id="UP000094243">
    <property type="component" value="Unassembled WGS sequence"/>
</dbReference>
<dbReference type="SMART" id="SM00895">
    <property type="entry name" value="FCD"/>
    <property type="match status" value="1"/>
</dbReference>
<sequence length="244" mass="26879">MTTADFTASPFKPKIVQRPRQQVEEQIRAAIRNGVVKTGQKLPTEVALSRDFGVSRTTVREALRSLVADGLIEKVPGAGGGSFVRALDHHTFGEELGQDMQNLVRVGSIAFQEAAEVRRMLEVPCVRLAAENRTQDEVSEMRAIVDQQKTSSHDDPVVPELDVRLHSLIGAASGNRVAAAFVQALHQVTEPVHHLDLDAEVGERTVRQHIAIVRAIEKQNPDAAEKAMIDHLSYLEEHMRPDPA</sequence>
<dbReference type="AlphaFoldDB" id="A0A1E3RWU6"/>
<gene>
    <name evidence="5" type="ORF">BHQ17_09280</name>
</gene>
<dbReference type="PANTHER" id="PTHR43537:SF5">
    <property type="entry name" value="UXU OPERON TRANSCRIPTIONAL REGULATOR"/>
    <property type="match status" value="1"/>
</dbReference>
<dbReference type="InterPro" id="IPR036390">
    <property type="entry name" value="WH_DNA-bd_sf"/>
</dbReference>
<dbReference type="GO" id="GO:0003677">
    <property type="term" value="F:DNA binding"/>
    <property type="evidence" value="ECO:0007669"/>
    <property type="project" value="UniProtKB-KW"/>
</dbReference>
<evidence type="ECO:0000313" key="5">
    <source>
        <dbReference type="EMBL" id="ODQ94396.1"/>
    </source>
</evidence>